<evidence type="ECO:0000256" key="17">
    <source>
        <dbReference type="ARBA" id="ARBA00022984"/>
    </source>
</evidence>
<dbReference type="InterPro" id="IPR001460">
    <property type="entry name" value="PCN-bd_Tpept"/>
</dbReference>
<evidence type="ECO:0000259" key="27">
    <source>
        <dbReference type="Pfam" id="PF00905"/>
    </source>
</evidence>
<dbReference type="AlphaFoldDB" id="A0A1Y5SXZ1"/>
<evidence type="ECO:0000256" key="20">
    <source>
        <dbReference type="ARBA" id="ARBA00023251"/>
    </source>
</evidence>
<comment type="catalytic activity">
    <reaction evidence="25">
        <text>[GlcNAc-(1-&gt;4)-Mur2Ac(oyl-L-Ala-gamma-D-Glu-L-Lys-D-Ala-D-Ala)](n)-di-trans,octa-cis-undecaprenyl diphosphate + beta-D-GlcNAc-(1-&gt;4)-Mur2Ac(oyl-L-Ala-gamma-D-Glu-L-Lys-D-Ala-D-Ala)-di-trans,octa-cis-undecaprenyl diphosphate = [GlcNAc-(1-&gt;4)-Mur2Ac(oyl-L-Ala-gamma-D-Glu-L-Lys-D-Ala-D-Ala)](n+1)-di-trans,octa-cis-undecaprenyl diphosphate + di-trans,octa-cis-undecaprenyl diphosphate + H(+)</text>
        <dbReference type="Rhea" id="RHEA:23708"/>
        <dbReference type="Rhea" id="RHEA-COMP:9602"/>
        <dbReference type="Rhea" id="RHEA-COMP:9603"/>
        <dbReference type="ChEBI" id="CHEBI:15378"/>
        <dbReference type="ChEBI" id="CHEBI:58405"/>
        <dbReference type="ChEBI" id="CHEBI:60033"/>
        <dbReference type="ChEBI" id="CHEBI:78435"/>
        <dbReference type="EC" id="2.4.99.28"/>
    </reaction>
</comment>
<comment type="similarity">
    <text evidence="3">In the C-terminal section; belongs to the transpeptidase family.</text>
</comment>
<evidence type="ECO:0000256" key="1">
    <source>
        <dbReference type="ARBA" id="ARBA00004249"/>
    </source>
</evidence>
<evidence type="ECO:0000259" key="29">
    <source>
        <dbReference type="Pfam" id="PF17092"/>
    </source>
</evidence>
<keyword evidence="21" id="KW-0511">Multifunctional enzyme</keyword>
<sequence length="810" mass="87546">MKRLLKVFIVLLVLGLLGGIAGAGAVLYAFWHYGKGLPDYQQLAGYEPPVVTRVHAGDGSLLTEYARERRLFVPIEVIPKHVWQAFLSAEDQRFFSHPGVDFIGVARAVLVNLRQIGTDRRPVGASTITQQVAKNMLLTNEVSIERKVKEMILAFRIERTMPKERILELYLNEIYLGQGSYGVAAAALTYFDKALGELTIPEAAYLAALPKAPNNYHPVRKRDAAIARRNWIIGRMVEDGYVPADQMVALEATPLGVVPGREATFVKADWFVEEVRRELYDLYGADGLYDGGLSVRTTMETELQLLGQRVLRDGLRAYDRRHGWRGPLDRLPLDGDWQARFAEWPVPSGLTSWWPAVVTGLDAREAMIAFQDGSTGTIPLDALKWARKFISVDGRGPAVKSPADVLDKGDIVAVSPLAEEGGAGNRYALEQIPKINGALVAMDPHTGRVLALVGGWSHAVSEFNRATQAARQPGSAFKPFVYAAAMENGFTPSSLVLDAPFVLDQGELGKWKPGNYSNKFYGPSTLRLGLEKSRNLMTVRLARSLGIDVVADYAKRFGIAEDMPQILSMSLGAMQTTLLQLTTAYAILDNGGKSLTPTLIDRVQDRRGRTIFRHDKRDCDGCLAASWHGQPVPKLPDNRSRVMSAEGAYQVVSMLEGVVERGTGRSIASLGRPLAGKTGTTNDSFDAWFVGFAPDLAVGVYTGFDQPSTLGDKEQGASVAAPIFKAFMAEALAGQPAIPFRVPPGIRLVRVRADSGVAAQPGDRNVILEAFRPGTEPTAAAAVLDGSDIGAAGGAASAGGSLSSGTGGLY</sequence>
<dbReference type="EMBL" id="FWFR01000001">
    <property type="protein sequence ID" value="SLN49051.1"/>
    <property type="molecule type" value="Genomic_DNA"/>
</dbReference>
<organism evidence="30 31">
    <name type="scientific">Oceanibacterium hippocampi</name>
    <dbReference type="NCBI Taxonomy" id="745714"/>
    <lineage>
        <taxon>Bacteria</taxon>
        <taxon>Pseudomonadati</taxon>
        <taxon>Pseudomonadota</taxon>
        <taxon>Alphaproteobacteria</taxon>
        <taxon>Sneathiellales</taxon>
        <taxon>Sneathiellaceae</taxon>
        <taxon>Oceanibacterium</taxon>
    </lineage>
</organism>
<dbReference type="GO" id="GO:0046677">
    <property type="term" value="P:response to antibiotic"/>
    <property type="evidence" value="ECO:0007669"/>
    <property type="project" value="UniProtKB-KW"/>
</dbReference>
<dbReference type="PANTHER" id="PTHR32282:SF27">
    <property type="entry name" value="PENICILLIN-BINDING PROTEIN 1A"/>
    <property type="match status" value="1"/>
</dbReference>
<evidence type="ECO:0000256" key="2">
    <source>
        <dbReference type="ARBA" id="ARBA00004752"/>
    </source>
</evidence>
<dbReference type="UniPathway" id="UPA00219"/>
<evidence type="ECO:0000256" key="15">
    <source>
        <dbReference type="ARBA" id="ARBA00022960"/>
    </source>
</evidence>
<dbReference type="GO" id="GO:0008658">
    <property type="term" value="F:penicillin binding"/>
    <property type="evidence" value="ECO:0007669"/>
    <property type="project" value="InterPro"/>
</dbReference>
<dbReference type="InterPro" id="IPR023346">
    <property type="entry name" value="Lysozyme-like_dom_sf"/>
</dbReference>
<evidence type="ECO:0000256" key="16">
    <source>
        <dbReference type="ARBA" id="ARBA00022968"/>
    </source>
</evidence>
<dbReference type="InParanoid" id="A0A1Y5SXZ1"/>
<dbReference type="GO" id="GO:0008360">
    <property type="term" value="P:regulation of cell shape"/>
    <property type="evidence" value="ECO:0007669"/>
    <property type="project" value="UniProtKB-KW"/>
</dbReference>
<feature type="domain" description="Penicillin-binding protein OB-like" evidence="29">
    <location>
        <begin position="324"/>
        <end position="435"/>
    </location>
</feature>
<dbReference type="Pfam" id="PF00905">
    <property type="entry name" value="Transpeptidase"/>
    <property type="match status" value="1"/>
</dbReference>
<evidence type="ECO:0000256" key="8">
    <source>
        <dbReference type="ARBA" id="ARBA00022519"/>
    </source>
</evidence>
<keyword evidence="15" id="KW-0133">Cell shape</keyword>
<comment type="similarity">
    <text evidence="4">In the N-terminal section; belongs to the glycosyltransferase 51 family.</text>
</comment>
<comment type="pathway">
    <text evidence="26">Glycan biosynthesis.</text>
</comment>
<evidence type="ECO:0000256" key="19">
    <source>
        <dbReference type="ARBA" id="ARBA00023136"/>
    </source>
</evidence>
<accession>A0A1Y5SXZ1</accession>
<reference evidence="30 31" key="1">
    <citation type="submission" date="2017-03" db="EMBL/GenBank/DDBJ databases">
        <authorList>
            <person name="Afonso C.L."/>
            <person name="Miller P.J."/>
            <person name="Scott M.A."/>
            <person name="Spackman E."/>
            <person name="Goraichik I."/>
            <person name="Dimitrov K.M."/>
            <person name="Suarez D.L."/>
            <person name="Swayne D.E."/>
        </authorList>
    </citation>
    <scope>NUCLEOTIDE SEQUENCE [LARGE SCALE GENOMIC DNA]</scope>
    <source>
        <strain evidence="30 31">CECT 7691</strain>
    </source>
</reference>
<evidence type="ECO:0000256" key="14">
    <source>
        <dbReference type="ARBA" id="ARBA00022801"/>
    </source>
</evidence>
<dbReference type="RefSeq" id="WP_085883605.1">
    <property type="nucleotide sequence ID" value="NZ_FWFR01000001.1"/>
</dbReference>
<keyword evidence="9" id="KW-0121">Carboxypeptidase</keyword>
<protein>
    <recommendedName>
        <fullName evidence="6">Penicillin-binding protein 1A</fullName>
        <ecNumber evidence="24">2.4.99.28</ecNumber>
        <ecNumber evidence="5">3.4.16.4</ecNumber>
    </recommendedName>
</protein>
<dbReference type="GO" id="GO:0009252">
    <property type="term" value="P:peptidoglycan biosynthetic process"/>
    <property type="evidence" value="ECO:0007669"/>
    <property type="project" value="UniProtKB-UniPathway"/>
</dbReference>
<dbReference type="Gene3D" id="3.40.710.10">
    <property type="entry name" value="DD-peptidase/beta-lactamase superfamily"/>
    <property type="match status" value="2"/>
</dbReference>
<dbReference type="GO" id="GO:0030288">
    <property type="term" value="C:outer membrane-bounded periplasmic space"/>
    <property type="evidence" value="ECO:0007669"/>
    <property type="project" value="TreeGrafter"/>
</dbReference>
<feature type="domain" description="Penicillin-binding protein transpeptidase" evidence="27">
    <location>
        <begin position="437"/>
        <end position="728"/>
    </location>
</feature>
<keyword evidence="19" id="KW-0472">Membrane</keyword>
<evidence type="ECO:0000256" key="6">
    <source>
        <dbReference type="ARBA" id="ARBA00018638"/>
    </source>
</evidence>
<proteinExistence type="inferred from homology"/>
<dbReference type="InterPro" id="IPR031376">
    <property type="entry name" value="PCB_OB"/>
</dbReference>
<evidence type="ECO:0000313" key="31">
    <source>
        <dbReference type="Proteomes" id="UP000193200"/>
    </source>
</evidence>
<dbReference type="GO" id="GO:0009002">
    <property type="term" value="F:serine-type D-Ala-D-Ala carboxypeptidase activity"/>
    <property type="evidence" value="ECO:0007669"/>
    <property type="project" value="UniProtKB-EC"/>
</dbReference>
<evidence type="ECO:0000256" key="5">
    <source>
        <dbReference type="ARBA" id="ARBA00012448"/>
    </source>
</evidence>
<keyword evidence="11" id="KW-0328">Glycosyltransferase</keyword>
<dbReference type="FunCoup" id="A0A1Y5SXZ1">
    <property type="interactions" value="315"/>
</dbReference>
<comment type="pathway">
    <text evidence="2">Cell wall biogenesis; peptidoglycan biosynthesis.</text>
</comment>
<keyword evidence="13" id="KW-0812">Transmembrane</keyword>
<feature type="domain" description="Glycosyl transferase family 51" evidence="28">
    <location>
        <begin position="59"/>
        <end position="236"/>
    </location>
</feature>
<keyword evidence="18" id="KW-1133">Transmembrane helix</keyword>
<evidence type="ECO:0000256" key="11">
    <source>
        <dbReference type="ARBA" id="ARBA00022676"/>
    </source>
</evidence>
<evidence type="ECO:0000256" key="22">
    <source>
        <dbReference type="ARBA" id="ARBA00023316"/>
    </source>
</evidence>
<dbReference type="GO" id="GO:0006508">
    <property type="term" value="P:proteolysis"/>
    <property type="evidence" value="ECO:0007669"/>
    <property type="project" value="UniProtKB-KW"/>
</dbReference>
<dbReference type="EC" id="2.4.99.28" evidence="24"/>
<name>A0A1Y5SXZ1_9PROT</name>
<evidence type="ECO:0000256" key="10">
    <source>
        <dbReference type="ARBA" id="ARBA00022670"/>
    </source>
</evidence>
<dbReference type="Gene3D" id="1.10.3810.10">
    <property type="entry name" value="Biosynthetic peptidoglycan transglycosylase-like"/>
    <property type="match status" value="1"/>
</dbReference>
<dbReference type="SUPFAM" id="SSF53955">
    <property type="entry name" value="Lysozyme-like"/>
    <property type="match status" value="1"/>
</dbReference>
<evidence type="ECO:0000256" key="23">
    <source>
        <dbReference type="ARBA" id="ARBA00034000"/>
    </source>
</evidence>
<keyword evidence="22" id="KW-0961">Cell wall biogenesis/degradation</keyword>
<evidence type="ECO:0000256" key="13">
    <source>
        <dbReference type="ARBA" id="ARBA00022692"/>
    </source>
</evidence>
<dbReference type="EC" id="3.4.16.4" evidence="5"/>
<dbReference type="FunFam" id="1.10.3810.10:FF:000003">
    <property type="entry name" value="Penicillin-binding protein 1a"/>
    <property type="match status" value="1"/>
</dbReference>
<evidence type="ECO:0000256" key="12">
    <source>
        <dbReference type="ARBA" id="ARBA00022679"/>
    </source>
</evidence>
<evidence type="ECO:0000313" key="30">
    <source>
        <dbReference type="EMBL" id="SLN49051.1"/>
    </source>
</evidence>
<dbReference type="Pfam" id="PF00912">
    <property type="entry name" value="Transgly"/>
    <property type="match status" value="1"/>
</dbReference>
<comment type="subcellular location">
    <subcellularLocation>
        <location evidence="1">Cell inner membrane</location>
        <topology evidence="1">Single-pass type II membrane protein</topology>
    </subcellularLocation>
</comment>
<evidence type="ECO:0000256" key="4">
    <source>
        <dbReference type="ARBA" id="ARBA00007739"/>
    </source>
</evidence>
<comment type="catalytic activity">
    <reaction evidence="23">
        <text>Preferential cleavage: (Ac)2-L-Lys-D-Ala-|-D-Ala. Also transpeptidation of peptidyl-alanyl moieties that are N-acyl substituents of D-alanine.</text>
        <dbReference type="EC" id="3.4.16.4"/>
    </reaction>
</comment>
<dbReference type="PANTHER" id="PTHR32282">
    <property type="entry name" value="BINDING PROTEIN TRANSPEPTIDASE, PUTATIVE-RELATED"/>
    <property type="match status" value="1"/>
</dbReference>
<dbReference type="Pfam" id="PF17092">
    <property type="entry name" value="PCB_OB"/>
    <property type="match status" value="1"/>
</dbReference>
<keyword evidence="7" id="KW-1003">Cell membrane</keyword>
<keyword evidence="10" id="KW-0645">Protease</keyword>
<evidence type="ECO:0000256" key="21">
    <source>
        <dbReference type="ARBA" id="ARBA00023268"/>
    </source>
</evidence>
<dbReference type="Proteomes" id="UP000193200">
    <property type="component" value="Unassembled WGS sequence"/>
</dbReference>
<evidence type="ECO:0000256" key="18">
    <source>
        <dbReference type="ARBA" id="ARBA00022989"/>
    </source>
</evidence>
<keyword evidence="16" id="KW-0735">Signal-anchor</keyword>
<dbReference type="OrthoDB" id="9766909at2"/>
<evidence type="ECO:0000256" key="26">
    <source>
        <dbReference type="ARBA" id="ARBA00060592"/>
    </source>
</evidence>
<dbReference type="InterPro" id="IPR050396">
    <property type="entry name" value="Glycosyltr_51/Transpeptidase"/>
</dbReference>
<dbReference type="GO" id="GO:0071555">
    <property type="term" value="P:cell wall organization"/>
    <property type="evidence" value="ECO:0007669"/>
    <property type="project" value="UniProtKB-KW"/>
</dbReference>
<keyword evidence="14" id="KW-0378">Hydrolase</keyword>
<keyword evidence="12" id="KW-0808">Transferase</keyword>
<dbReference type="GO" id="GO:0008955">
    <property type="term" value="F:peptidoglycan glycosyltransferase activity"/>
    <property type="evidence" value="ECO:0007669"/>
    <property type="project" value="UniProtKB-EC"/>
</dbReference>
<evidence type="ECO:0000256" key="7">
    <source>
        <dbReference type="ARBA" id="ARBA00022475"/>
    </source>
</evidence>
<dbReference type="SUPFAM" id="SSF56601">
    <property type="entry name" value="beta-lactamase/transpeptidase-like"/>
    <property type="match status" value="1"/>
</dbReference>
<evidence type="ECO:0000256" key="25">
    <source>
        <dbReference type="ARBA" id="ARBA00049902"/>
    </source>
</evidence>
<keyword evidence="8" id="KW-0997">Cell inner membrane</keyword>
<dbReference type="InterPro" id="IPR012338">
    <property type="entry name" value="Beta-lactam/transpept-like"/>
</dbReference>
<dbReference type="InterPro" id="IPR036950">
    <property type="entry name" value="PBP_transglycosylase"/>
</dbReference>
<evidence type="ECO:0000256" key="24">
    <source>
        <dbReference type="ARBA" id="ARBA00044770"/>
    </source>
</evidence>
<evidence type="ECO:0000259" key="28">
    <source>
        <dbReference type="Pfam" id="PF00912"/>
    </source>
</evidence>
<keyword evidence="31" id="KW-1185">Reference proteome</keyword>
<dbReference type="InterPro" id="IPR001264">
    <property type="entry name" value="Glyco_trans_51"/>
</dbReference>
<keyword evidence="20" id="KW-0046">Antibiotic resistance</keyword>
<evidence type="ECO:0000256" key="9">
    <source>
        <dbReference type="ARBA" id="ARBA00022645"/>
    </source>
</evidence>
<gene>
    <name evidence="30" type="primary">mrcA</name>
    <name evidence="30" type="ORF">OCH7691_02141</name>
</gene>
<dbReference type="NCBIfam" id="TIGR02074">
    <property type="entry name" value="PBP_1a_fam"/>
    <property type="match status" value="1"/>
</dbReference>
<keyword evidence="17" id="KW-0573">Peptidoglycan synthesis</keyword>
<dbReference type="GO" id="GO:0005886">
    <property type="term" value="C:plasma membrane"/>
    <property type="evidence" value="ECO:0007669"/>
    <property type="project" value="UniProtKB-SubCell"/>
</dbReference>
<evidence type="ECO:0000256" key="3">
    <source>
        <dbReference type="ARBA" id="ARBA00007090"/>
    </source>
</evidence>